<evidence type="ECO:0000313" key="1">
    <source>
        <dbReference type="EMBL" id="MBC2604973.1"/>
    </source>
</evidence>
<evidence type="ECO:0000313" key="2">
    <source>
        <dbReference type="Proteomes" id="UP000526501"/>
    </source>
</evidence>
<keyword evidence="2" id="KW-1185">Reference proteome</keyword>
<dbReference type="EMBL" id="JACHVC010000005">
    <property type="protein sequence ID" value="MBC2604973.1"/>
    <property type="molecule type" value="Genomic_DNA"/>
</dbReference>
<dbReference type="SUPFAM" id="SSF56935">
    <property type="entry name" value="Porins"/>
    <property type="match status" value="1"/>
</dbReference>
<protein>
    <submittedName>
        <fullName evidence="1">Putative porin</fullName>
    </submittedName>
</protein>
<dbReference type="AlphaFoldDB" id="A0A7X1B3I1"/>
<dbReference type="InterPro" id="IPR032638">
    <property type="entry name" value="Porin_5"/>
</dbReference>
<accession>A0A7X1B3I1</accession>
<dbReference type="Pfam" id="PF16930">
    <property type="entry name" value="Porin_5"/>
    <property type="match status" value="2"/>
</dbReference>
<sequence length="444" mass="48241">MNISKFAKSAVLTGALLGAPLSLELHAERDTADILVDVLVMKGILTEEEAASIRQEVAEVAAAERELVVESAVAAASTSAPVAPSAPAANAVPMPKALDGLKLYGDARFRFQAEDVDDASTRQRWRYRARFGADYAFKESPYSMGLRLETSSANDSTNANFGGFFDKTGDEVRLGLVYMKYAGDDVTVQLGKHKHPFKISSAFWDSDINPEGVSESFSAGGITYNLGQYVISEEREDKGGEDDFMFAAQAVWSNDSGLTVAPIFLTTTSGQVVASESASFGGENAISYFSNFDVLMVPVEYKFKGENGIGQKVFGTLGKNFSGGDAVDHFGFPYYNEIDTGDQDMFFNIGYQYGSAKKTGTWQAGIEYRYLEGASYTPNLSDSDFAKNSLNHKGFVLSYKYAVTDFFTAGLTYMDSDLIDEEYTAPVVAKDDVKLLQVDAAVKF</sequence>
<comment type="caution">
    <text evidence="1">The sequence shown here is derived from an EMBL/GenBank/DDBJ whole genome shotgun (WGS) entry which is preliminary data.</text>
</comment>
<organism evidence="1 2">
    <name type="scientific">Pelagicoccus albus</name>
    <dbReference type="NCBI Taxonomy" id="415222"/>
    <lineage>
        <taxon>Bacteria</taxon>
        <taxon>Pseudomonadati</taxon>
        <taxon>Verrucomicrobiota</taxon>
        <taxon>Opitutia</taxon>
        <taxon>Puniceicoccales</taxon>
        <taxon>Pelagicoccaceae</taxon>
        <taxon>Pelagicoccus</taxon>
    </lineage>
</organism>
<name>A0A7X1B3I1_9BACT</name>
<dbReference type="Proteomes" id="UP000526501">
    <property type="component" value="Unassembled WGS sequence"/>
</dbReference>
<dbReference type="RefSeq" id="WP_185658862.1">
    <property type="nucleotide sequence ID" value="NZ_CAWPOO010000005.1"/>
</dbReference>
<proteinExistence type="predicted"/>
<gene>
    <name evidence="1" type="ORF">H5P27_02845</name>
</gene>
<reference evidence="1 2" key="1">
    <citation type="submission" date="2020-07" db="EMBL/GenBank/DDBJ databases">
        <authorList>
            <person name="Feng X."/>
        </authorList>
    </citation>
    <scope>NUCLEOTIDE SEQUENCE [LARGE SCALE GENOMIC DNA]</scope>
    <source>
        <strain evidence="1 2">JCM23202</strain>
    </source>
</reference>